<evidence type="ECO:0000256" key="1">
    <source>
        <dbReference type="SAM" id="MobiDB-lite"/>
    </source>
</evidence>
<comment type="caution">
    <text evidence="2">The sequence shown here is derived from an EMBL/GenBank/DDBJ whole genome shotgun (WGS) entry which is preliminary data.</text>
</comment>
<evidence type="ECO:0000313" key="3">
    <source>
        <dbReference type="Proteomes" id="UP001607303"/>
    </source>
</evidence>
<proteinExistence type="predicted"/>
<name>A0ABD2D1K3_VESMC</name>
<reference evidence="2 3" key="1">
    <citation type="journal article" date="2024" name="Ann. Entomol. Soc. Am.">
        <title>Genomic analyses of the southern and eastern yellowjacket wasps (Hymenoptera: Vespidae) reveal evolutionary signatures of social life.</title>
        <authorList>
            <person name="Catto M.A."/>
            <person name="Caine P.B."/>
            <person name="Orr S.E."/>
            <person name="Hunt B.G."/>
            <person name="Goodisman M.A.D."/>
        </authorList>
    </citation>
    <scope>NUCLEOTIDE SEQUENCE [LARGE SCALE GENOMIC DNA]</scope>
    <source>
        <strain evidence="2">232</strain>
        <tissue evidence="2">Head and thorax</tissue>
    </source>
</reference>
<sequence length="202" mass="23675">MHVDIEDENEKDEEEEELEVVVLAGGYRPIVPTMSNYDWEFCESVTNSKAQAHTVTAAYSRCWPTGCSGLCTNRVTKPLIILIIQKRTPNIVPLLINLCERHWDYWPGCLIHGIVVSFYSTANRDWREPFETWPPPAVPIRKEEKEEEEEEGFLREERVALRYKRVSGLKRVGKEKKRAMRADDDDDEEEEEEEEDEEEEEE</sequence>
<keyword evidence="3" id="KW-1185">Reference proteome</keyword>
<dbReference type="AlphaFoldDB" id="A0ABD2D1K3"/>
<accession>A0ABD2D1K3</accession>
<gene>
    <name evidence="2" type="ORF">V1477_000375</name>
</gene>
<protein>
    <submittedName>
        <fullName evidence="2">Uncharacterized protein</fullName>
    </submittedName>
</protein>
<evidence type="ECO:0000313" key="2">
    <source>
        <dbReference type="EMBL" id="KAL2751217.1"/>
    </source>
</evidence>
<feature type="region of interest" description="Disordered" evidence="1">
    <location>
        <begin position="171"/>
        <end position="202"/>
    </location>
</feature>
<dbReference type="EMBL" id="JAYRBN010000007">
    <property type="protein sequence ID" value="KAL2751217.1"/>
    <property type="molecule type" value="Genomic_DNA"/>
</dbReference>
<feature type="compositionally biased region" description="Acidic residues" evidence="1">
    <location>
        <begin position="183"/>
        <end position="202"/>
    </location>
</feature>
<dbReference type="Proteomes" id="UP001607303">
    <property type="component" value="Unassembled WGS sequence"/>
</dbReference>
<organism evidence="2 3">
    <name type="scientific">Vespula maculifrons</name>
    <name type="common">Eastern yellow jacket</name>
    <name type="synonym">Wasp</name>
    <dbReference type="NCBI Taxonomy" id="7453"/>
    <lineage>
        <taxon>Eukaryota</taxon>
        <taxon>Metazoa</taxon>
        <taxon>Ecdysozoa</taxon>
        <taxon>Arthropoda</taxon>
        <taxon>Hexapoda</taxon>
        <taxon>Insecta</taxon>
        <taxon>Pterygota</taxon>
        <taxon>Neoptera</taxon>
        <taxon>Endopterygota</taxon>
        <taxon>Hymenoptera</taxon>
        <taxon>Apocrita</taxon>
        <taxon>Aculeata</taxon>
        <taxon>Vespoidea</taxon>
        <taxon>Vespidae</taxon>
        <taxon>Vespinae</taxon>
        <taxon>Vespula</taxon>
    </lineage>
</organism>